<reference evidence="2 3" key="1">
    <citation type="submission" date="2019-02" db="EMBL/GenBank/DDBJ databases">
        <title>Genomic Encyclopedia of Type Strains, Phase IV (KMG-IV): sequencing the most valuable type-strain genomes for metagenomic binning, comparative biology and taxonomic classification.</title>
        <authorList>
            <person name="Goeker M."/>
        </authorList>
    </citation>
    <scope>NUCLEOTIDE SEQUENCE [LARGE SCALE GENOMIC DNA]</scope>
    <source>
        <strain evidence="2 3">DSM 101727</strain>
    </source>
</reference>
<dbReference type="RefSeq" id="WP_130346267.1">
    <property type="nucleotide sequence ID" value="NZ_SGWQ01000008.1"/>
</dbReference>
<dbReference type="Pfam" id="PF04149">
    <property type="entry name" value="DUF397"/>
    <property type="match status" value="1"/>
</dbReference>
<protein>
    <submittedName>
        <fullName evidence="2">Uncharacterized protein DUF397</fullName>
    </submittedName>
</protein>
<proteinExistence type="predicted"/>
<dbReference type="EMBL" id="SGWQ01000008">
    <property type="protein sequence ID" value="RZS34825.1"/>
    <property type="molecule type" value="Genomic_DNA"/>
</dbReference>
<gene>
    <name evidence="2" type="ORF">EV193_108174</name>
</gene>
<evidence type="ECO:0000313" key="3">
    <source>
        <dbReference type="Proteomes" id="UP000294257"/>
    </source>
</evidence>
<evidence type="ECO:0000313" key="2">
    <source>
        <dbReference type="EMBL" id="RZS34825.1"/>
    </source>
</evidence>
<dbReference type="Proteomes" id="UP000294257">
    <property type="component" value="Unassembled WGS sequence"/>
</dbReference>
<sequence>MPPTEWRKSSYSEPEGSCVEVAFRSDDVSVRDSKNVSGPVLQVGERGWRALLRARHSW</sequence>
<comment type="caution">
    <text evidence="2">The sequence shown here is derived from an EMBL/GenBank/DDBJ whole genome shotgun (WGS) entry which is preliminary data.</text>
</comment>
<accession>A0A4Q7KKM2</accession>
<dbReference type="OrthoDB" id="3430276at2"/>
<dbReference type="InterPro" id="IPR007278">
    <property type="entry name" value="DUF397"/>
</dbReference>
<dbReference type="AlphaFoldDB" id="A0A4Q7KKM2"/>
<evidence type="ECO:0000259" key="1">
    <source>
        <dbReference type="Pfam" id="PF04149"/>
    </source>
</evidence>
<keyword evidence="3" id="KW-1185">Reference proteome</keyword>
<name>A0A4Q7KKM2_9PSEU</name>
<organism evidence="2 3">
    <name type="scientific">Herbihabitans rhizosphaerae</name>
    <dbReference type="NCBI Taxonomy" id="1872711"/>
    <lineage>
        <taxon>Bacteria</taxon>
        <taxon>Bacillati</taxon>
        <taxon>Actinomycetota</taxon>
        <taxon>Actinomycetes</taxon>
        <taxon>Pseudonocardiales</taxon>
        <taxon>Pseudonocardiaceae</taxon>
        <taxon>Herbihabitans</taxon>
    </lineage>
</organism>
<feature type="domain" description="DUF397" evidence="1">
    <location>
        <begin position="5"/>
        <end position="54"/>
    </location>
</feature>